<dbReference type="Gene3D" id="1.20.1250.20">
    <property type="entry name" value="MFS general substrate transporter like domains"/>
    <property type="match status" value="3"/>
</dbReference>
<dbReference type="GO" id="GO:0022857">
    <property type="term" value="F:transmembrane transporter activity"/>
    <property type="evidence" value="ECO:0007669"/>
    <property type="project" value="InterPro"/>
</dbReference>
<dbReference type="SUPFAM" id="SSF103473">
    <property type="entry name" value="MFS general substrate transporter"/>
    <property type="match status" value="3"/>
</dbReference>
<dbReference type="Pfam" id="PF07690">
    <property type="entry name" value="MFS_1"/>
    <property type="match status" value="3"/>
</dbReference>
<dbReference type="EnsemblMetazoa" id="SMAR010652-RA">
    <property type="protein sequence ID" value="SMAR010652-PA"/>
    <property type="gene ID" value="SMAR010652"/>
</dbReference>
<sequence length="1212" mass="131195">MFQKKRPLANGIVLAGGAVGSVCIPPFLEYLIDTYGLNGACLIMAGFVMQFFVTASILRALYIVTLKPIKPIIPQLTEVPLLSKTEIIAQEKLLSSNLNFSFMKNCTFIVNAVANAIQASLFLASVTILPDLAVEEMGVSRIQGAYLVSATAFADLSARILAGMCLLRLKMRKSVLYAIVLFINVSALVLLAYVRNYGVALFAAVLIGGCFAFGILIYYELLASCQTAENFPKAFGISEVVKAPILLITASTVGSLKDATGSYETTFLIFVCAETVAMAMWFFEIWWNRNRSSSMCPNRRGPQIFPILDGGFGWWILLAGILTNFVVMGLYKSGGIIYMASVKHLSASRTVAAWVPMVTMMIVFLTAPIATFLATKFTFHRIIFLGGIIATIGMLINYFASDIVYLFIGWSFFFSVGSSFAFFPSLAVVGQCFKKKRPLANGILLSGSSLGCVFMPPLLEYLMDTFGLNGACLIIAGLIMQSFITASILRAVFITTRKPLKPSTTNLPLVANQINEENERTKSFINLNLSFLKNSTLIVNGLAHAIQTALFFAMVTILPDLAVEEMGVTRINGAYLISACGFADLSSRLIAGMCLFKLKLKKSVLYAVILFISVLDLLMLAYVRNYSFVMFGAVLGGVCFAFGMVLYCEVVASVVGAENYPTAFGASEMIKTPFLLVTAATVGSIKDATGSYSATFLIFVAGQLVAMLLWMNANRSTHFTLLDGGLGWLIVAASTICNFIGMGVYRSGGIIYMATVKYFSATRSVAAWVPMITIMLVYFTGKLVNYFYVHIIGVGSSLVVFPALAAVGQCFKAKRPLANSIVLTAAAVGSSFFPPFLEYLIETYGLNGACLLLAGVAMQFLVAAIALRTVFLLTRRPTKQAVDPHVSESEKEDNHPSKSIFHLDLSFVKNCTYLVNGFSSAIQVALFFATLTILPDFAVEETGVSRIQGAYLVSASACADIVSRLPAGICVFKMKLSNSIIYLVILIINVLDLLLLVFIKDYYVAVVAAAIGGACFAFGMVLYFEILPACQTPKNYPAAFGLSEMLKAPFLLLTATSVGSLKDATGSYSTTFLIFAVAESVAMALWIFEIMSASESTHFPILDGGIGWLTVLAGAISNFVAMGFYRSGGIIYMASVKYFSASRSVAAWVPMITMMLVFFTAPIGTFLATKITFHKIAIIGGIFATLGMFINFLANDIETIFIGWSILFGKPI</sequence>
<feature type="transmembrane region" description="Helical" evidence="1">
    <location>
        <begin position="694"/>
        <end position="713"/>
    </location>
</feature>
<keyword evidence="3" id="KW-1185">Reference proteome</keyword>
<dbReference type="HOGENOM" id="CLU_269645_0_0_1"/>
<feature type="transmembrane region" description="Helical" evidence="1">
    <location>
        <begin position="406"/>
        <end position="427"/>
    </location>
</feature>
<feature type="transmembrane region" description="Helical" evidence="1">
    <location>
        <begin position="765"/>
        <end position="781"/>
    </location>
</feature>
<dbReference type="PhylomeDB" id="T1JA92"/>
<feature type="transmembrane region" description="Helical" evidence="1">
    <location>
        <begin position="465"/>
        <end position="493"/>
    </location>
</feature>
<keyword evidence="1" id="KW-0472">Membrane</keyword>
<evidence type="ECO:0008006" key="4">
    <source>
        <dbReference type="Google" id="ProtNLM"/>
    </source>
</evidence>
<accession>T1JA92</accession>
<feature type="transmembrane region" description="Helical" evidence="1">
    <location>
        <begin position="1100"/>
        <end position="1125"/>
    </location>
</feature>
<dbReference type="Proteomes" id="UP000014500">
    <property type="component" value="Unassembled WGS sequence"/>
</dbReference>
<feature type="transmembrane region" description="Helical" evidence="1">
    <location>
        <begin position="200"/>
        <end position="222"/>
    </location>
</feature>
<feature type="transmembrane region" description="Helical" evidence="1">
    <location>
        <begin position="571"/>
        <end position="591"/>
    </location>
</feature>
<feature type="transmembrane region" description="Helical" evidence="1">
    <location>
        <begin position="980"/>
        <end position="999"/>
    </location>
</feature>
<proteinExistence type="predicted"/>
<feature type="transmembrane region" description="Helical" evidence="1">
    <location>
        <begin position="1176"/>
        <end position="1194"/>
    </location>
</feature>
<feature type="transmembrane region" description="Helical" evidence="1">
    <location>
        <begin position="142"/>
        <end position="162"/>
    </location>
</feature>
<dbReference type="EMBL" id="JH431987">
    <property type="status" value="NOT_ANNOTATED_CDS"/>
    <property type="molecule type" value="Genomic_DNA"/>
</dbReference>
<dbReference type="AlphaFoldDB" id="T1JA92"/>
<dbReference type="PANTHER" id="PTHR11360">
    <property type="entry name" value="MONOCARBOXYLATE TRANSPORTER"/>
    <property type="match status" value="1"/>
</dbReference>
<dbReference type="InterPro" id="IPR050327">
    <property type="entry name" value="Proton-linked_MCT"/>
</dbReference>
<feature type="transmembrane region" description="Helical" evidence="1">
    <location>
        <begin position="307"/>
        <end position="331"/>
    </location>
</feature>
<feature type="transmembrane region" description="Helical" evidence="1">
    <location>
        <begin position="843"/>
        <end position="867"/>
    </location>
</feature>
<feature type="transmembrane region" description="Helical" evidence="1">
    <location>
        <begin position="12"/>
        <end position="31"/>
    </location>
</feature>
<feature type="transmembrane region" description="Helical" evidence="1">
    <location>
        <begin position="351"/>
        <end position="375"/>
    </location>
</feature>
<feature type="transmembrane region" description="Helical" evidence="1">
    <location>
        <begin position="725"/>
        <end position="745"/>
    </location>
</feature>
<evidence type="ECO:0000256" key="1">
    <source>
        <dbReference type="SAM" id="Phobius"/>
    </source>
</evidence>
<keyword evidence="1" id="KW-0812">Transmembrane</keyword>
<feature type="transmembrane region" description="Helical" evidence="1">
    <location>
        <begin position="1005"/>
        <end position="1024"/>
    </location>
</feature>
<feature type="transmembrane region" description="Helical" evidence="1">
    <location>
        <begin position="817"/>
        <end position="837"/>
    </location>
</feature>
<feature type="transmembrane region" description="Helical" evidence="1">
    <location>
        <begin position="266"/>
        <end position="287"/>
    </location>
</feature>
<feature type="transmembrane region" description="Helical" evidence="1">
    <location>
        <begin position="174"/>
        <end position="194"/>
    </location>
</feature>
<reference evidence="2" key="2">
    <citation type="submission" date="2015-02" db="UniProtKB">
        <authorList>
            <consortium name="EnsemblMetazoa"/>
        </authorList>
    </citation>
    <scope>IDENTIFICATION</scope>
</reference>
<dbReference type="STRING" id="126957.T1JA92"/>
<feature type="transmembrane region" description="Helical" evidence="1">
    <location>
        <begin position="537"/>
        <end position="559"/>
    </location>
</feature>
<evidence type="ECO:0000313" key="3">
    <source>
        <dbReference type="Proteomes" id="UP000014500"/>
    </source>
</evidence>
<organism evidence="2 3">
    <name type="scientific">Strigamia maritima</name>
    <name type="common">European centipede</name>
    <name type="synonym">Geophilus maritimus</name>
    <dbReference type="NCBI Taxonomy" id="126957"/>
    <lineage>
        <taxon>Eukaryota</taxon>
        <taxon>Metazoa</taxon>
        <taxon>Ecdysozoa</taxon>
        <taxon>Arthropoda</taxon>
        <taxon>Myriapoda</taxon>
        <taxon>Chilopoda</taxon>
        <taxon>Pleurostigmophora</taxon>
        <taxon>Geophilomorpha</taxon>
        <taxon>Linotaeniidae</taxon>
        <taxon>Strigamia</taxon>
    </lineage>
</organism>
<feature type="transmembrane region" description="Helical" evidence="1">
    <location>
        <begin position="234"/>
        <end position="254"/>
    </location>
</feature>
<feature type="transmembrane region" description="Helical" evidence="1">
    <location>
        <begin position="1068"/>
        <end position="1088"/>
    </location>
</feature>
<feature type="transmembrane region" description="Helical" evidence="1">
    <location>
        <begin position="787"/>
        <end position="805"/>
    </location>
</feature>
<dbReference type="eggNOG" id="KOG2504">
    <property type="taxonomic scope" value="Eukaryota"/>
</dbReference>
<dbReference type="PANTHER" id="PTHR11360:SF284">
    <property type="entry name" value="EG:103B4.3 PROTEIN-RELATED"/>
    <property type="match status" value="1"/>
</dbReference>
<feature type="transmembrane region" description="Helical" evidence="1">
    <location>
        <begin position="1036"/>
        <end position="1056"/>
    </location>
</feature>
<feature type="transmembrane region" description="Helical" evidence="1">
    <location>
        <begin position="382"/>
        <end position="400"/>
    </location>
</feature>
<dbReference type="InterPro" id="IPR011701">
    <property type="entry name" value="MFS"/>
</dbReference>
<feature type="transmembrane region" description="Helical" evidence="1">
    <location>
        <begin position="1145"/>
        <end position="1169"/>
    </location>
</feature>
<feature type="transmembrane region" description="Helical" evidence="1">
    <location>
        <begin position="37"/>
        <end position="62"/>
    </location>
</feature>
<protein>
    <recommendedName>
        <fullName evidence="4">Major facilitator superfamily (MFS) profile domain-containing protein</fullName>
    </recommendedName>
</protein>
<keyword evidence="1" id="KW-1133">Transmembrane helix</keyword>
<feature type="transmembrane region" description="Helical" evidence="1">
    <location>
        <begin position="628"/>
        <end position="648"/>
    </location>
</feature>
<feature type="transmembrane region" description="Helical" evidence="1">
    <location>
        <begin position="108"/>
        <end position="130"/>
    </location>
</feature>
<feature type="transmembrane region" description="Helical" evidence="1">
    <location>
        <begin position="603"/>
        <end position="622"/>
    </location>
</feature>
<feature type="transmembrane region" description="Helical" evidence="1">
    <location>
        <begin position="439"/>
        <end position="459"/>
    </location>
</feature>
<name>T1JA92_STRMM</name>
<dbReference type="InterPro" id="IPR036259">
    <property type="entry name" value="MFS_trans_sf"/>
</dbReference>
<evidence type="ECO:0000313" key="2">
    <source>
        <dbReference type="EnsemblMetazoa" id="SMAR010652-PA"/>
    </source>
</evidence>
<reference evidence="3" key="1">
    <citation type="submission" date="2011-05" db="EMBL/GenBank/DDBJ databases">
        <authorList>
            <person name="Richards S.R."/>
            <person name="Qu J."/>
            <person name="Jiang H."/>
            <person name="Jhangiani S.N."/>
            <person name="Agravi P."/>
            <person name="Goodspeed R."/>
            <person name="Gross S."/>
            <person name="Mandapat C."/>
            <person name="Jackson L."/>
            <person name="Mathew T."/>
            <person name="Pu L."/>
            <person name="Thornton R."/>
            <person name="Saada N."/>
            <person name="Wilczek-Boney K.B."/>
            <person name="Lee S."/>
            <person name="Kovar C."/>
            <person name="Wu Y."/>
            <person name="Scherer S.E."/>
            <person name="Worley K.C."/>
            <person name="Muzny D.M."/>
            <person name="Gibbs R."/>
        </authorList>
    </citation>
    <scope>NUCLEOTIDE SEQUENCE</scope>
    <source>
        <strain evidence="3">Brora</strain>
    </source>
</reference>